<reference evidence="1 2" key="1">
    <citation type="submission" date="2015-10" db="EMBL/GenBank/DDBJ databases">
        <title>Metagenome-Assembled Genomes uncover a global brackish microbiome.</title>
        <authorList>
            <person name="Hugerth L.W."/>
            <person name="Larsson J."/>
            <person name="Alneberg J."/>
            <person name="Lindh M.V."/>
            <person name="Legrand C."/>
            <person name="Pinhassi J."/>
            <person name="Andersson A.F."/>
        </authorList>
    </citation>
    <scope>NUCLEOTIDE SEQUENCE [LARGE SCALE GENOMIC DNA]</scope>
    <source>
        <strain evidence="1">BACL9 MAG-120924-bin69</strain>
    </source>
</reference>
<sequence length="238" mass="26972">MGNLSWSQGDSLSKKKELGAYRMLGLGREMKSIRRRSAADRAGLYRYIGEGTVERPWLKVTRAEYLETRATVQLECLGRRRANDVDQLKIEKKTYDVLASREATAAGLREAFRQAHGRGMTPRELELYGKAAGEAGLTFKPDLRAKAAGARKRILAEVVEKVENRVRGGEVRLQELWAAVAGEETAQESMLEYVDRFKGVAYIRCLSSTRRHEVGRRMGIKERLSEKLGIKIRRLGFR</sequence>
<comment type="caution">
    <text evidence="1">The sequence shown here is derived from an EMBL/GenBank/DDBJ whole genome shotgun (WGS) entry which is preliminary data.</text>
</comment>
<dbReference type="Proteomes" id="UP000051220">
    <property type="component" value="Unassembled WGS sequence"/>
</dbReference>
<evidence type="ECO:0000313" key="2">
    <source>
        <dbReference type="Proteomes" id="UP000051220"/>
    </source>
</evidence>
<protein>
    <submittedName>
        <fullName evidence="1">Uncharacterized protein</fullName>
    </submittedName>
</protein>
<accession>A0A0R2XAR8</accession>
<dbReference type="EMBL" id="LIDN01000158">
    <property type="protein sequence ID" value="KRP33225.1"/>
    <property type="molecule type" value="Genomic_DNA"/>
</dbReference>
<evidence type="ECO:0000313" key="1">
    <source>
        <dbReference type="EMBL" id="KRP33225.1"/>
    </source>
</evidence>
<gene>
    <name evidence="1" type="ORF">ABS33_05020</name>
</gene>
<name>A0A0R2XAR8_9BACT</name>
<proteinExistence type="predicted"/>
<organism evidence="1 2">
    <name type="scientific">Verrucomicrobia subdivision 6 bacterium BACL9 MAG-120924-bin69</name>
    <dbReference type="NCBI Taxonomy" id="1655635"/>
    <lineage>
        <taxon>Bacteria</taxon>
        <taxon>Pseudomonadati</taxon>
        <taxon>Verrucomicrobiota</taxon>
        <taxon>Verrucomicrobiia</taxon>
        <taxon>Verrucomicrobiales</taxon>
        <taxon>Verrucomicrobia subdivision 6</taxon>
    </lineage>
</organism>
<dbReference type="AlphaFoldDB" id="A0A0R2XAR8"/>